<proteinExistence type="predicted"/>
<feature type="compositionally biased region" description="Basic and acidic residues" evidence="1">
    <location>
        <begin position="1"/>
        <end position="10"/>
    </location>
</feature>
<dbReference type="Pfam" id="PF22048">
    <property type="entry name" value="LSO1_2-like"/>
    <property type="match status" value="1"/>
</dbReference>
<evidence type="ECO:0000256" key="1">
    <source>
        <dbReference type="SAM" id="MobiDB-lite"/>
    </source>
</evidence>
<dbReference type="AlphaFoldDB" id="A0AAV5RW69"/>
<feature type="compositionally biased region" description="Basic and acidic residues" evidence="1">
    <location>
        <begin position="53"/>
        <end position="73"/>
    </location>
</feature>
<comment type="caution">
    <text evidence="3">The sequence shown here is derived from an EMBL/GenBank/DDBJ whole genome shotgun (WGS) entry which is preliminary data.</text>
</comment>
<keyword evidence="4" id="KW-1185">Reference proteome</keyword>
<evidence type="ECO:0000313" key="4">
    <source>
        <dbReference type="Proteomes" id="UP001377567"/>
    </source>
</evidence>
<dbReference type="InterPro" id="IPR054413">
    <property type="entry name" value="LSO1/2"/>
</dbReference>
<feature type="compositionally biased region" description="Basic and acidic residues" evidence="1">
    <location>
        <begin position="18"/>
        <end position="46"/>
    </location>
</feature>
<organism evidence="3 4">
    <name type="scientific">Maudiozyma humilis</name>
    <name type="common">Sour dough yeast</name>
    <name type="synonym">Kazachstania humilis</name>
    <dbReference type="NCBI Taxonomy" id="51915"/>
    <lineage>
        <taxon>Eukaryota</taxon>
        <taxon>Fungi</taxon>
        <taxon>Dikarya</taxon>
        <taxon>Ascomycota</taxon>
        <taxon>Saccharomycotina</taxon>
        <taxon>Saccharomycetes</taxon>
        <taxon>Saccharomycetales</taxon>
        <taxon>Saccharomycetaceae</taxon>
        <taxon>Maudiozyma</taxon>
    </lineage>
</organism>
<accession>A0AAV5RW69</accession>
<dbReference type="EMBL" id="BTGD01000006">
    <property type="protein sequence ID" value="GMM55809.1"/>
    <property type="molecule type" value="Genomic_DNA"/>
</dbReference>
<feature type="region of interest" description="Disordered" evidence="1">
    <location>
        <begin position="1"/>
        <end position="102"/>
    </location>
</feature>
<evidence type="ECO:0000259" key="2">
    <source>
        <dbReference type="Pfam" id="PF22048"/>
    </source>
</evidence>
<protein>
    <submittedName>
        <fullName evidence="3">Lso2 protein</fullName>
    </submittedName>
</protein>
<reference evidence="3 4" key="1">
    <citation type="journal article" date="2023" name="Elife">
        <title>Identification of key yeast species and microbe-microbe interactions impacting larval growth of Drosophila in the wild.</title>
        <authorList>
            <person name="Mure A."/>
            <person name="Sugiura Y."/>
            <person name="Maeda R."/>
            <person name="Honda K."/>
            <person name="Sakurai N."/>
            <person name="Takahashi Y."/>
            <person name="Watada M."/>
            <person name="Katoh T."/>
            <person name="Gotoh A."/>
            <person name="Gotoh Y."/>
            <person name="Taniguchi I."/>
            <person name="Nakamura K."/>
            <person name="Hayashi T."/>
            <person name="Katayama T."/>
            <person name="Uemura T."/>
            <person name="Hattori Y."/>
        </authorList>
    </citation>
    <scope>NUCLEOTIDE SEQUENCE [LARGE SCALE GENOMIC DNA]</scope>
    <source>
        <strain evidence="3 4">KH-74</strain>
    </source>
</reference>
<feature type="compositionally biased region" description="Basic residues" evidence="1">
    <location>
        <begin position="88"/>
        <end position="102"/>
    </location>
</feature>
<evidence type="ECO:0000313" key="3">
    <source>
        <dbReference type="EMBL" id="GMM55809.1"/>
    </source>
</evidence>
<feature type="domain" description="LSO1/LSO2" evidence="2">
    <location>
        <begin position="10"/>
        <end position="78"/>
    </location>
</feature>
<sequence>MGKRFSESAAKKVAGQARKRDQANAKARAEEERLEAIEASKWEEGAQKVSKKQLLEEEKRREKERLKAERDAQMAEEEAELGVGGKGRSVHAGKQKKRANKH</sequence>
<gene>
    <name evidence="3" type="ORF">DAKH74_024250</name>
</gene>
<dbReference type="Proteomes" id="UP001377567">
    <property type="component" value="Unassembled WGS sequence"/>
</dbReference>
<name>A0AAV5RW69_MAUHU</name>